<dbReference type="AlphaFoldDB" id="A0AAX2KQS4"/>
<evidence type="ECO:0000313" key="1">
    <source>
        <dbReference type="EMBL" id="STP66886.1"/>
    </source>
</evidence>
<reference evidence="1 2" key="1">
    <citation type="submission" date="2018-06" db="EMBL/GenBank/DDBJ databases">
        <authorList>
            <consortium name="Pathogen Informatics"/>
            <person name="Doyle S."/>
        </authorList>
    </citation>
    <scope>NUCLEOTIDE SEQUENCE [LARGE SCALE GENOMIC DNA]</scope>
    <source>
        <strain evidence="1 2">NCTC13379</strain>
    </source>
</reference>
<gene>
    <name evidence="1" type="ORF">NCTC13379_02332</name>
</gene>
<name>A0AAX2KQS4_ENTFL</name>
<protein>
    <submittedName>
        <fullName evidence="1">Uncharacterized protein</fullName>
    </submittedName>
</protein>
<dbReference type="Proteomes" id="UP000254396">
    <property type="component" value="Unassembled WGS sequence"/>
</dbReference>
<proteinExistence type="predicted"/>
<organism evidence="1 2">
    <name type="scientific">Enterococcus faecalis</name>
    <name type="common">Streptococcus faecalis</name>
    <dbReference type="NCBI Taxonomy" id="1351"/>
    <lineage>
        <taxon>Bacteria</taxon>
        <taxon>Bacillati</taxon>
        <taxon>Bacillota</taxon>
        <taxon>Bacilli</taxon>
        <taxon>Lactobacillales</taxon>
        <taxon>Enterococcaceae</taxon>
        <taxon>Enterococcus</taxon>
    </lineage>
</organism>
<evidence type="ECO:0000313" key="2">
    <source>
        <dbReference type="Proteomes" id="UP000254396"/>
    </source>
</evidence>
<comment type="caution">
    <text evidence="1">The sequence shown here is derived from an EMBL/GenBank/DDBJ whole genome shotgun (WGS) entry which is preliminary data.</text>
</comment>
<dbReference type="EMBL" id="UGIX01000001">
    <property type="protein sequence ID" value="STP66886.1"/>
    <property type="molecule type" value="Genomic_DNA"/>
</dbReference>
<sequence length="387" mass="45420">MNNLIFSDMEYIFVFDYYDTPLFFISRSRKNNNYYLFYSINDDVYFYSELSASDINYLFSNPNGYDILHYLKKKSKLNFVMVNNNSFDIYSLAEYTNIFNEDISEALPLEKYPIEFDLVHKLDFEDIRINYKSYFPNVYANDQLTLRIKNKENSSSLNIDIVYSALEFIRSTWQDLSQRHAELGTQKKLLMSAPSRGSLKLDFELEKDQQTGLFTDEASFSELIDFVDNLAYIPMYDEEELFNERKLIEETAKLYKVIEENDLSIDLISNQVKLSNIKKSEKIKRNLDVMLSSVNDQINERNVLTEEIEIEGEVLAANKSKNYFKIRSLAHGDISGTFERTLFKQIKTSEVQITISKSIHAYITKEQITDIDTNETKIKYTLNSFTQ</sequence>
<accession>A0AAX2KQS4</accession>
<dbReference type="RefSeq" id="WP_002390606.1">
    <property type="nucleotide sequence ID" value="NZ_CP039296.1"/>
</dbReference>